<dbReference type="Proteomes" id="UP000012960">
    <property type="component" value="Unplaced"/>
</dbReference>
<dbReference type="Gramene" id="Ma09_t29490.1">
    <property type="protein sequence ID" value="Ma09_p29490.1"/>
    <property type="gene ID" value="Ma09_g29490"/>
</dbReference>
<dbReference type="InParanoid" id="A0A804KQ30"/>
<organism evidence="1 2">
    <name type="scientific">Musa acuminata subsp. malaccensis</name>
    <name type="common">Wild banana</name>
    <name type="synonym">Musa malaccensis</name>
    <dbReference type="NCBI Taxonomy" id="214687"/>
    <lineage>
        <taxon>Eukaryota</taxon>
        <taxon>Viridiplantae</taxon>
        <taxon>Streptophyta</taxon>
        <taxon>Embryophyta</taxon>
        <taxon>Tracheophyta</taxon>
        <taxon>Spermatophyta</taxon>
        <taxon>Magnoliopsida</taxon>
        <taxon>Liliopsida</taxon>
        <taxon>Zingiberales</taxon>
        <taxon>Musaceae</taxon>
        <taxon>Musa</taxon>
    </lineage>
</organism>
<sequence length="23" mass="2709">MMTFLLTLYKARSASYVHGICRF</sequence>
<evidence type="ECO:0000313" key="2">
    <source>
        <dbReference type="Proteomes" id="UP000012960"/>
    </source>
</evidence>
<dbReference type="AlphaFoldDB" id="A0A804KQ30"/>
<proteinExistence type="predicted"/>
<protein>
    <submittedName>
        <fullName evidence="1">Uncharacterized protein</fullName>
    </submittedName>
</protein>
<name>A0A804KQ30_MUSAM</name>
<dbReference type="EnsemblPlants" id="Ma09_t29490.1">
    <property type="protein sequence ID" value="Ma09_p29490.1"/>
    <property type="gene ID" value="Ma09_g29490"/>
</dbReference>
<keyword evidence="2" id="KW-1185">Reference proteome</keyword>
<evidence type="ECO:0000313" key="1">
    <source>
        <dbReference type="EnsemblPlants" id="Ma09_p29490.1"/>
    </source>
</evidence>
<reference evidence="1" key="1">
    <citation type="submission" date="2021-05" db="UniProtKB">
        <authorList>
            <consortium name="EnsemblPlants"/>
        </authorList>
    </citation>
    <scope>IDENTIFICATION</scope>
    <source>
        <strain evidence="1">subsp. malaccensis</strain>
    </source>
</reference>
<accession>A0A804KQ30</accession>